<feature type="domain" description="Ketosynthase family 3 (KS3)" evidence="4">
    <location>
        <begin position="16"/>
        <end position="395"/>
    </location>
</feature>
<dbReference type="SUPFAM" id="SSF53901">
    <property type="entry name" value="Thiolase-like"/>
    <property type="match status" value="2"/>
</dbReference>
<sequence>MVTPGPSPESAPAGADADVWVTGMGWTTALGTGLEEVWNALLDGRTGVDVVPSEQRLRNAAAAVVADPPLSAPPAERQHRLTRDTLAAAVRDAGLDPADARLLPVLGTSYGPHLDTVDVPALDRWAVDAARALGTMRAPLSVTTACSSGSDSILVGAELIRSGAEDLCVCGGADVLTPAKRLGHSALGTMSPTSLRAFDAGNDGTILGEGAAFLVLESGRSARARGARAHGFLVGTGSANDAQSPAAPDASGDSVVRAVGKALRGASRDLADVSVINAHGSGTPANDAVESVSYTRLFGTGTGPGTGRPAPDGPTVFATKGAFGHTLGATGAIEAVTVLLALRDGTVPPVHGLRTLRPDFPLPVPKSRPAAFTGRFGLSVTLGFGGFNTCLAFEGTP</sequence>
<dbReference type="PANTHER" id="PTHR11712">
    <property type="entry name" value="POLYKETIDE SYNTHASE-RELATED"/>
    <property type="match status" value="1"/>
</dbReference>
<accession>A0A7S5Q103</accession>
<gene>
    <name evidence="5" type="primary">apmA3</name>
</gene>
<reference evidence="5" key="1">
    <citation type="submission" date="2018-12" db="EMBL/GenBank/DDBJ databases">
        <authorList>
            <person name="Kang W.-J."/>
            <person name="Pan H.-X."/>
            <person name="Tang G.-L."/>
        </authorList>
    </citation>
    <scope>NUCLEOTIDE SEQUENCE</scope>
    <source>
        <strain evidence="5">T-36496</strain>
    </source>
</reference>
<dbReference type="InterPro" id="IPR000794">
    <property type="entry name" value="Beta-ketoacyl_synthase"/>
</dbReference>
<dbReference type="InterPro" id="IPR016039">
    <property type="entry name" value="Thiolase-like"/>
</dbReference>
<dbReference type="Pfam" id="PF00109">
    <property type="entry name" value="ketoacyl-synt"/>
    <property type="match status" value="1"/>
</dbReference>
<dbReference type="Pfam" id="PF02801">
    <property type="entry name" value="Ketoacyl-synt_C"/>
    <property type="match status" value="1"/>
</dbReference>
<organism evidence="5">
    <name type="scientific">Streptomyces novoguineensis</name>
    <dbReference type="NCBI Taxonomy" id="2586640"/>
    <lineage>
        <taxon>Bacteria</taxon>
        <taxon>Bacillati</taxon>
        <taxon>Actinomycetota</taxon>
        <taxon>Actinomycetes</taxon>
        <taxon>Kitasatosporales</taxon>
        <taxon>Streptomycetaceae</taxon>
        <taxon>Streptomyces</taxon>
    </lineage>
</organism>
<keyword evidence="2 3" id="KW-0808">Transferase</keyword>
<dbReference type="AlphaFoldDB" id="A0A7S5Q103"/>
<evidence type="ECO:0000259" key="4">
    <source>
        <dbReference type="PROSITE" id="PS52004"/>
    </source>
</evidence>
<dbReference type="EMBL" id="MK257770">
    <property type="protein sequence ID" value="QHW08539.1"/>
    <property type="molecule type" value="Genomic_DNA"/>
</dbReference>
<dbReference type="PROSITE" id="PS52004">
    <property type="entry name" value="KS3_2"/>
    <property type="match status" value="1"/>
</dbReference>
<name>A0A7S5Q103_9ACTN</name>
<dbReference type="SMART" id="SM00825">
    <property type="entry name" value="PKS_KS"/>
    <property type="match status" value="1"/>
</dbReference>
<dbReference type="Gene3D" id="3.40.47.10">
    <property type="match status" value="1"/>
</dbReference>
<comment type="similarity">
    <text evidence="1 3">Belongs to the thiolase-like superfamily. Beta-ketoacyl-ACP synthases family.</text>
</comment>
<reference evidence="5" key="2">
    <citation type="journal article" date="2020" name="J. Am. Chem. Soc.">
        <title>Characterization of Miharamycin Biosynthesis Reveals a Hybrid NRPS-PKS to Synthesize High-Carbon Sugar from a Complex Nucleoside.</title>
        <authorList>
            <person name="Wang F."/>
            <person name="Zhang W.H."/>
            <person name="Zhao J."/>
            <person name="Kang W.J."/>
            <person name="Wang S."/>
            <person name="Yu B."/>
            <person name="Pan H.X."/>
            <person name="Tang G.L."/>
        </authorList>
    </citation>
    <scope>NUCLEOTIDE SEQUENCE</scope>
    <source>
        <strain evidence="5">T-36496</strain>
    </source>
</reference>
<evidence type="ECO:0000256" key="2">
    <source>
        <dbReference type="ARBA" id="ARBA00022679"/>
    </source>
</evidence>
<dbReference type="PANTHER" id="PTHR11712:SF347">
    <property type="entry name" value="BETA KETOACYL-ACYL CARRIER PROTEIN SYNTHASE"/>
    <property type="match status" value="1"/>
</dbReference>
<evidence type="ECO:0000256" key="1">
    <source>
        <dbReference type="ARBA" id="ARBA00008467"/>
    </source>
</evidence>
<dbReference type="InterPro" id="IPR014030">
    <property type="entry name" value="Ketoacyl_synth_N"/>
</dbReference>
<evidence type="ECO:0000256" key="3">
    <source>
        <dbReference type="RuleBase" id="RU003694"/>
    </source>
</evidence>
<protein>
    <submittedName>
        <fullName evidence="5">Beta-ketoacyl-[acyl-carrier-protein] synthase family protein</fullName>
    </submittedName>
</protein>
<evidence type="ECO:0000313" key="5">
    <source>
        <dbReference type="EMBL" id="QHW08539.1"/>
    </source>
</evidence>
<dbReference type="InterPro" id="IPR020841">
    <property type="entry name" value="PKS_Beta-ketoAc_synthase_dom"/>
</dbReference>
<dbReference type="InterPro" id="IPR014031">
    <property type="entry name" value="Ketoacyl_synth_C"/>
</dbReference>
<dbReference type="GO" id="GO:0004315">
    <property type="term" value="F:3-oxoacyl-[acyl-carrier-protein] synthase activity"/>
    <property type="evidence" value="ECO:0007669"/>
    <property type="project" value="TreeGrafter"/>
</dbReference>
<proteinExistence type="inferred from homology"/>
<dbReference type="GO" id="GO:0006633">
    <property type="term" value="P:fatty acid biosynthetic process"/>
    <property type="evidence" value="ECO:0007669"/>
    <property type="project" value="TreeGrafter"/>
</dbReference>